<dbReference type="Pfam" id="PF04773">
    <property type="entry name" value="FecR"/>
    <property type="match status" value="1"/>
</dbReference>
<accession>A0ABS7JBA6</accession>
<dbReference type="InterPro" id="IPR032623">
    <property type="entry name" value="FecR_N"/>
</dbReference>
<dbReference type="PANTHER" id="PTHR30273">
    <property type="entry name" value="PERIPLASMIC SIGNAL SENSOR AND SIGMA FACTOR ACTIVATOR FECR-RELATED"/>
    <property type="match status" value="1"/>
</dbReference>
<feature type="transmembrane region" description="Helical" evidence="1">
    <location>
        <begin position="90"/>
        <end position="110"/>
    </location>
</feature>
<feature type="domain" description="FecR protein" evidence="2">
    <location>
        <begin position="116"/>
        <end position="206"/>
    </location>
</feature>
<feature type="domain" description="FecR N-terminal" evidence="3">
    <location>
        <begin position="13"/>
        <end position="51"/>
    </location>
</feature>
<dbReference type="PANTHER" id="PTHR30273:SF2">
    <property type="entry name" value="PROTEIN FECR"/>
    <property type="match status" value="1"/>
</dbReference>
<organism evidence="4 5">
    <name type="scientific">Qipengyuania qiaonensis</name>
    <dbReference type="NCBI Taxonomy" id="2867240"/>
    <lineage>
        <taxon>Bacteria</taxon>
        <taxon>Pseudomonadati</taxon>
        <taxon>Pseudomonadota</taxon>
        <taxon>Alphaproteobacteria</taxon>
        <taxon>Sphingomonadales</taxon>
        <taxon>Erythrobacteraceae</taxon>
        <taxon>Qipengyuania</taxon>
    </lineage>
</organism>
<name>A0ABS7JBA6_9SPHN</name>
<gene>
    <name evidence="4" type="ORF">K3174_12480</name>
</gene>
<evidence type="ECO:0000313" key="4">
    <source>
        <dbReference type="EMBL" id="MBX7483349.1"/>
    </source>
</evidence>
<dbReference type="PIRSF" id="PIRSF018266">
    <property type="entry name" value="FecR"/>
    <property type="match status" value="1"/>
</dbReference>
<dbReference type="Pfam" id="PF16220">
    <property type="entry name" value="DUF4880"/>
    <property type="match status" value="1"/>
</dbReference>
<keyword evidence="5" id="KW-1185">Reference proteome</keyword>
<reference evidence="4 5" key="1">
    <citation type="submission" date="2021-08" db="EMBL/GenBank/DDBJ databases">
        <title>Comparative Genomics Analysis of the Genus Qipengyuania Reveals Extensive Genetic Diversity and Metabolic Versatility, Including the Description of Fifteen Novel Species.</title>
        <authorList>
            <person name="Liu Y."/>
        </authorList>
    </citation>
    <scope>NUCLEOTIDE SEQUENCE [LARGE SCALE GENOMIC DNA]</scope>
    <source>
        <strain evidence="4 5">6D47A</strain>
    </source>
</reference>
<proteinExistence type="predicted"/>
<evidence type="ECO:0000256" key="1">
    <source>
        <dbReference type="SAM" id="Phobius"/>
    </source>
</evidence>
<dbReference type="EMBL" id="JAIGNO010000008">
    <property type="protein sequence ID" value="MBX7483349.1"/>
    <property type="molecule type" value="Genomic_DNA"/>
</dbReference>
<sequence length="322" mass="34259">MSQDAKAGDEIAEAAADWLVRLDTGSADPVAFEAWRSSDPRHASVFAQMAATWKRIGDLRWASTDDDAVGPSAMEAIEPELPRRGIDRRAAITGLAASIAAIATGAGFWMHMRRETATTAIGERRVVRLPGGALASLNTATEIAWRMGETLEIWIESGEAAFRLAGKGAVGAVLYAATMRAELAGGSYNVRLFEQGPRFAVMAGSAAVSAAGGFTDMLHANEVLTASASGFLTLPLASEELAQTGAWQRGEIIFDGMELSAALDEFNRYLAEPIRLGDPAIGAIRLGGRFRTDDPSGFLQSLYDGFGIASRRSDTAILLYQK</sequence>
<evidence type="ECO:0000259" key="3">
    <source>
        <dbReference type="Pfam" id="PF16220"/>
    </source>
</evidence>
<evidence type="ECO:0000313" key="5">
    <source>
        <dbReference type="Proteomes" id="UP000755104"/>
    </source>
</evidence>
<keyword evidence="1" id="KW-0812">Transmembrane</keyword>
<dbReference type="Gene3D" id="2.60.120.1440">
    <property type="match status" value="1"/>
</dbReference>
<dbReference type="Proteomes" id="UP000755104">
    <property type="component" value="Unassembled WGS sequence"/>
</dbReference>
<protein>
    <submittedName>
        <fullName evidence="4">DUF4880 domain-containing protein</fullName>
    </submittedName>
</protein>
<keyword evidence="1" id="KW-1133">Transmembrane helix</keyword>
<comment type="caution">
    <text evidence="4">The sequence shown here is derived from an EMBL/GenBank/DDBJ whole genome shotgun (WGS) entry which is preliminary data.</text>
</comment>
<keyword evidence="1" id="KW-0472">Membrane</keyword>
<evidence type="ECO:0000259" key="2">
    <source>
        <dbReference type="Pfam" id="PF04773"/>
    </source>
</evidence>
<dbReference type="InterPro" id="IPR006860">
    <property type="entry name" value="FecR"/>
</dbReference>
<dbReference type="InterPro" id="IPR012373">
    <property type="entry name" value="Ferrdict_sens_TM"/>
</dbReference>
<dbReference type="RefSeq" id="WP_221558965.1">
    <property type="nucleotide sequence ID" value="NZ_JAIGNO010000008.1"/>
</dbReference>